<dbReference type="NCBIfam" id="TIGR00177">
    <property type="entry name" value="molyb_syn"/>
    <property type="match status" value="1"/>
</dbReference>
<evidence type="ECO:0000256" key="11">
    <source>
        <dbReference type="RuleBase" id="RU365090"/>
    </source>
</evidence>
<comment type="similarity">
    <text evidence="4 11">Belongs to the MoeA family.</text>
</comment>
<dbReference type="Proteomes" id="UP000196573">
    <property type="component" value="Unassembled WGS sequence"/>
</dbReference>
<dbReference type="InterPro" id="IPR038987">
    <property type="entry name" value="MoeA-like"/>
</dbReference>
<dbReference type="SUPFAM" id="SSF63882">
    <property type="entry name" value="MoeA N-terminal region -like"/>
    <property type="match status" value="1"/>
</dbReference>
<dbReference type="SUPFAM" id="SSF63867">
    <property type="entry name" value="MoeA C-terminal domain-like"/>
    <property type="match status" value="1"/>
</dbReference>
<keyword evidence="5 11" id="KW-0500">Molybdenum</keyword>
<dbReference type="Gene3D" id="2.40.340.10">
    <property type="entry name" value="MoeA, C-terminal, domain IV"/>
    <property type="match status" value="1"/>
</dbReference>
<dbReference type="GO" id="GO:0046872">
    <property type="term" value="F:metal ion binding"/>
    <property type="evidence" value="ECO:0007669"/>
    <property type="project" value="UniProtKB-UniRule"/>
</dbReference>
<keyword evidence="14" id="KW-1185">Reference proteome</keyword>
<dbReference type="EC" id="2.10.1.1" evidence="11"/>
<keyword evidence="8 11" id="KW-0460">Magnesium</keyword>
<proteinExistence type="inferred from homology"/>
<comment type="pathway">
    <text evidence="3 11">Cofactor biosynthesis; molybdopterin biosynthesis.</text>
</comment>
<protein>
    <recommendedName>
        <fullName evidence="11">Molybdopterin molybdenumtransferase</fullName>
        <ecNumber evidence="11">2.10.1.1</ecNumber>
    </recommendedName>
</protein>
<dbReference type="InterPro" id="IPR036135">
    <property type="entry name" value="MoeA_linker/N_sf"/>
</dbReference>
<comment type="cofactor">
    <cofactor evidence="1 11">
        <name>Mg(2+)</name>
        <dbReference type="ChEBI" id="CHEBI:18420"/>
    </cofactor>
</comment>
<dbReference type="InterPro" id="IPR005110">
    <property type="entry name" value="MoeA_linker/N"/>
</dbReference>
<dbReference type="Pfam" id="PF00994">
    <property type="entry name" value="MoCF_biosynth"/>
    <property type="match status" value="1"/>
</dbReference>
<evidence type="ECO:0000313" key="13">
    <source>
        <dbReference type="EMBL" id="SMA34626.1"/>
    </source>
</evidence>
<dbReference type="InterPro" id="IPR036688">
    <property type="entry name" value="MoeA_C_domain_IV_sf"/>
</dbReference>
<dbReference type="Pfam" id="PF03454">
    <property type="entry name" value="MoeA_C"/>
    <property type="match status" value="1"/>
</dbReference>
<dbReference type="CDD" id="cd00887">
    <property type="entry name" value="MoeA"/>
    <property type="match status" value="1"/>
</dbReference>
<dbReference type="OrthoDB" id="9804758at2"/>
<dbReference type="AlphaFoldDB" id="A0A1X7AEY2"/>
<dbReference type="InterPro" id="IPR005111">
    <property type="entry name" value="MoeA_C_domain_IV"/>
</dbReference>
<feature type="domain" description="MoaB/Mog" evidence="12">
    <location>
        <begin position="184"/>
        <end position="321"/>
    </location>
</feature>
<dbReference type="GO" id="GO:0061599">
    <property type="term" value="F:molybdopterin molybdotransferase activity"/>
    <property type="evidence" value="ECO:0007669"/>
    <property type="project" value="UniProtKB-UniRule"/>
</dbReference>
<evidence type="ECO:0000256" key="1">
    <source>
        <dbReference type="ARBA" id="ARBA00001946"/>
    </source>
</evidence>
<dbReference type="SMART" id="SM00852">
    <property type="entry name" value="MoCF_biosynth"/>
    <property type="match status" value="1"/>
</dbReference>
<dbReference type="UniPathway" id="UPA00344"/>
<evidence type="ECO:0000259" key="12">
    <source>
        <dbReference type="SMART" id="SM00852"/>
    </source>
</evidence>
<dbReference type="Gene3D" id="2.170.190.11">
    <property type="entry name" value="Molybdopterin biosynthesis moea protein, domain 3"/>
    <property type="match status" value="1"/>
</dbReference>
<comment type="function">
    <text evidence="2 11">Catalyzes the insertion of molybdate into adenylated molybdopterin with the concomitant release of AMP.</text>
</comment>
<evidence type="ECO:0000313" key="14">
    <source>
        <dbReference type="Proteomes" id="UP000196573"/>
    </source>
</evidence>
<dbReference type="PANTHER" id="PTHR10192:SF5">
    <property type="entry name" value="GEPHYRIN"/>
    <property type="match status" value="1"/>
</dbReference>
<reference evidence="13 14" key="1">
    <citation type="submission" date="2017-03" db="EMBL/GenBank/DDBJ databases">
        <authorList>
            <person name="Afonso C.L."/>
            <person name="Miller P.J."/>
            <person name="Scott M.A."/>
            <person name="Spackman E."/>
            <person name="Goraichik I."/>
            <person name="Dimitrov K.M."/>
            <person name="Suarez D.L."/>
            <person name="Swayne D.E."/>
        </authorList>
    </citation>
    <scope>NUCLEOTIDE SEQUENCE [LARGE SCALE GENOMIC DNA]</scope>
    <source>
        <strain evidence="13">SB41UT1</strain>
    </source>
</reference>
<keyword evidence="9 11" id="KW-0501">Molybdenum cofactor biosynthesis</keyword>
<evidence type="ECO:0000256" key="8">
    <source>
        <dbReference type="ARBA" id="ARBA00022842"/>
    </source>
</evidence>
<accession>A0A1X7AEY2</accession>
<dbReference type="EMBL" id="FWPT01000001">
    <property type="protein sequence ID" value="SMA34626.1"/>
    <property type="molecule type" value="Genomic_DNA"/>
</dbReference>
<dbReference type="Pfam" id="PF03453">
    <property type="entry name" value="MoeA_N"/>
    <property type="match status" value="1"/>
</dbReference>
<dbReference type="SUPFAM" id="SSF53218">
    <property type="entry name" value="Molybdenum cofactor biosynthesis proteins"/>
    <property type="match status" value="1"/>
</dbReference>
<dbReference type="InterPro" id="IPR001453">
    <property type="entry name" value="MoaB/Mog_dom"/>
</dbReference>
<dbReference type="RefSeq" id="WP_087106417.1">
    <property type="nucleotide sequence ID" value="NZ_CBCSCN010000004.1"/>
</dbReference>
<keyword evidence="7 11" id="KW-0479">Metal-binding</keyword>
<dbReference type="PROSITE" id="PS01079">
    <property type="entry name" value="MOCF_BIOSYNTHESIS_2"/>
    <property type="match status" value="1"/>
</dbReference>
<dbReference type="Gene3D" id="3.90.105.10">
    <property type="entry name" value="Molybdopterin biosynthesis moea protein, domain 2"/>
    <property type="match status" value="1"/>
</dbReference>
<evidence type="ECO:0000256" key="4">
    <source>
        <dbReference type="ARBA" id="ARBA00010763"/>
    </source>
</evidence>
<comment type="catalytic activity">
    <reaction evidence="10">
        <text>adenylyl-molybdopterin + molybdate = Mo-molybdopterin + AMP + H(+)</text>
        <dbReference type="Rhea" id="RHEA:35047"/>
        <dbReference type="ChEBI" id="CHEBI:15378"/>
        <dbReference type="ChEBI" id="CHEBI:36264"/>
        <dbReference type="ChEBI" id="CHEBI:62727"/>
        <dbReference type="ChEBI" id="CHEBI:71302"/>
        <dbReference type="ChEBI" id="CHEBI:456215"/>
        <dbReference type="EC" id="2.10.1.1"/>
    </reaction>
</comment>
<evidence type="ECO:0000256" key="10">
    <source>
        <dbReference type="ARBA" id="ARBA00047317"/>
    </source>
</evidence>
<dbReference type="InterPro" id="IPR036425">
    <property type="entry name" value="MoaB/Mog-like_dom_sf"/>
</dbReference>
<dbReference type="GO" id="GO:0005829">
    <property type="term" value="C:cytosol"/>
    <property type="evidence" value="ECO:0007669"/>
    <property type="project" value="TreeGrafter"/>
</dbReference>
<evidence type="ECO:0000256" key="7">
    <source>
        <dbReference type="ARBA" id="ARBA00022723"/>
    </source>
</evidence>
<evidence type="ECO:0000256" key="2">
    <source>
        <dbReference type="ARBA" id="ARBA00002901"/>
    </source>
</evidence>
<evidence type="ECO:0000256" key="5">
    <source>
        <dbReference type="ARBA" id="ARBA00022505"/>
    </source>
</evidence>
<dbReference type="PANTHER" id="PTHR10192">
    <property type="entry name" value="MOLYBDOPTERIN BIOSYNTHESIS PROTEIN"/>
    <property type="match status" value="1"/>
</dbReference>
<dbReference type="InterPro" id="IPR008284">
    <property type="entry name" value="MoCF_biosynth_CS"/>
</dbReference>
<name>A0A1X7AEY2_9GAMM</name>
<dbReference type="NCBIfam" id="NF007960">
    <property type="entry name" value="PRK10680.1"/>
    <property type="match status" value="1"/>
</dbReference>
<keyword evidence="6 11" id="KW-0808">Transferase</keyword>
<dbReference type="NCBIfam" id="NF045515">
    <property type="entry name" value="Glp_gephyrin"/>
    <property type="match status" value="1"/>
</dbReference>
<dbReference type="FunFam" id="2.170.190.11:FF:000001">
    <property type="entry name" value="Molybdopterin molybdenumtransferase"/>
    <property type="match status" value="1"/>
</dbReference>
<evidence type="ECO:0000256" key="3">
    <source>
        <dbReference type="ARBA" id="ARBA00005046"/>
    </source>
</evidence>
<organism evidence="13 14">
    <name type="scientific">Parendozoicomonas haliclonae</name>
    <dbReference type="NCBI Taxonomy" id="1960125"/>
    <lineage>
        <taxon>Bacteria</taxon>
        <taxon>Pseudomonadati</taxon>
        <taxon>Pseudomonadota</taxon>
        <taxon>Gammaproteobacteria</taxon>
        <taxon>Oceanospirillales</taxon>
        <taxon>Endozoicomonadaceae</taxon>
        <taxon>Parendozoicomonas</taxon>
    </lineage>
</organism>
<dbReference type="FunFam" id="3.40.980.10:FF:000004">
    <property type="entry name" value="Molybdopterin molybdenumtransferase"/>
    <property type="match status" value="1"/>
</dbReference>
<gene>
    <name evidence="13" type="primary">moeA</name>
    <name evidence="13" type="ORF">EHSB41UT_00426</name>
</gene>
<sequence length="411" mass="43819">MTDCCAKPGLMSLEQALQTLLAGVTAVSEVESIALAECDGRVLAQPVISPMNVPPHDNSAMDGYALRAADLASQKPLPLAGESFAGHPYEGTCPEGHCIRIMTGATIPAGTDTVIMQEQTERTEVGIRFLKPADAGNNIRKAGEDIQEGCDVLAQGHRLRPQDLGLLASLGVASVPVYRKVKVAVFSTGDELKLPGETLGHGDIYDSNRIVVTSMLHRLGMDVLDLGKLPDNRDTIREALIRADREADAVITSGGVSVGEADYTKEILEELGETSFWKLAIKPGKPFAFGKLPDSVFFGLPGNPVSATITLHILAIAALRIMSGENHQPPTTFLATTLTRLKKAPGRREFQRGILSADDSDNPIVVTTGSQGSGILRSMNMANCYIILPEESEGAEPGEQVLVMPFDNLLA</sequence>
<evidence type="ECO:0000256" key="6">
    <source>
        <dbReference type="ARBA" id="ARBA00022679"/>
    </source>
</evidence>
<dbReference type="Gene3D" id="3.40.980.10">
    <property type="entry name" value="MoaB/Mog-like domain"/>
    <property type="match status" value="1"/>
</dbReference>
<dbReference type="GO" id="GO:0006777">
    <property type="term" value="P:Mo-molybdopterin cofactor biosynthetic process"/>
    <property type="evidence" value="ECO:0007669"/>
    <property type="project" value="UniProtKB-UniRule"/>
</dbReference>
<evidence type="ECO:0000256" key="9">
    <source>
        <dbReference type="ARBA" id="ARBA00023150"/>
    </source>
</evidence>